<evidence type="ECO:0000256" key="6">
    <source>
        <dbReference type="ARBA" id="ARBA00022691"/>
    </source>
</evidence>
<dbReference type="AlphaFoldDB" id="A0A172YIR5"/>
<dbReference type="GO" id="GO:0004719">
    <property type="term" value="F:protein-L-isoaspartate (D-aspartate) O-methyltransferase activity"/>
    <property type="evidence" value="ECO:0007669"/>
    <property type="project" value="UniProtKB-UniRule"/>
</dbReference>
<keyword evidence="9" id="KW-1185">Reference proteome</keyword>
<evidence type="ECO:0000313" key="8">
    <source>
        <dbReference type="EMBL" id="ANF58955.1"/>
    </source>
</evidence>
<evidence type="ECO:0000256" key="3">
    <source>
        <dbReference type="ARBA" id="ARBA00022490"/>
    </source>
</evidence>
<comment type="catalytic activity">
    <reaction evidence="7">
        <text>[protein]-L-isoaspartate + S-adenosyl-L-methionine = [protein]-L-isoaspartate alpha-methyl ester + S-adenosyl-L-homocysteine</text>
        <dbReference type="Rhea" id="RHEA:12705"/>
        <dbReference type="Rhea" id="RHEA-COMP:12143"/>
        <dbReference type="Rhea" id="RHEA-COMP:12144"/>
        <dbReference type="ChEBI" id="CHEBI:57856"/>
        <dbReference type="ChEBI" id="CHEBI:59789"/>
        <dbReference type="ChEBI" id="CHEBI:90596"/>
        <dbReference type="ChEBI" id="CHEBI:90598"/>
        <dbReference type="EC" id="2.1.1.77"/>
    </reaction>
</comment>
<dbReference type="KEGG" id="haa:A5892_17000"/>
<gene>
    <name evidence="7" type="primary">pcm</name>
    <name evidence="8" type="ORF">A5892_17000</name>
</gene>
<reference evidence="8 9" key="1">
    <citation type="submission" date="2016-04" db="EMBL/GenBank/DDBJ databases">
        <title>Complete Genome Sequence of Halotalea alkalilenta IHB B 13600.</title>
        <authorList>
            <person name="Swarnkar M.K."/>
            <person name="Sharma A."/>
            <person name="Kaushal K."/>
            <person name="Soni R."/>
            <person name="Rana S."/>
            <person name="Singh A.K."/>
            <person name="Gulati A."/>
        </authorList>
    </citation>
    <scope>NUCLEOTIDE SEQUENCE [LARGE SCALE GENOMIC DNA]</scope>
    <source>
        <strain evidence="8 9">IHB B 13600</strain>
    </source>
</reference>
<dbReference type="SUPFAM" id="SSF53335">
    <property type="entry name" value="S-adenosyl-L-methionine-dependent methyltransferases"/>
    <property type="match status" value="1"/>
</dbReference>
<comment type="function">
    <text evidence="7">Catalyzes the methyl esterification of L-isoaspartyl residues in peptides and proteins that result from spontaneous decomposition of normal L-aspartyl and L-asparaginyl residues. It plays a role in the repair and/or degradation of damaged proteins.</text>
</comment>
<organism evidence="8 9">
    <name type="scientific">Halotalea alkalilenta</name>
    <dbReference type="NCBI Taxonomy" id="376489"/>
    <lineage>
        <taxon>Bacteria</taxon>
        <taxon>Pseudomonadati</taxon>
        <taxon>Pseudomonadota</taxon>
        <taxon>Gammaproteobacteria</taxon>
        <taxon>Oceanospirillales</taxon>
        <taxon>Halomonadaceae</taxon>
        <taxon>Halotalea</taxon>
    </lineage>
</organism>
<evidence type="ECO:0000256" key="4">
    <source>
        <dbReference type="ARBA" id="ARBA00022603"/>
    </source>
</evidence>
<dbReference type="PANTHER" id="PTHR11579">
    <property type="entry name" value="PROTEIN-L-ISOASPARTATE O-METHYLTRANSFERASE"/>
    <property type="match status" value="1"/>
</dbReference>
<protein>
    <recommendedName>
        <fullName evidence="7">Protein-L-isoaspartate O-methyltransferase</fullName>
        <ecNumber evidence="7">2.1.1.77</ecNumber>
    </recommendedName>
    <alternativeName>
        <fullName evidence="7">L-isoaspartyl protein carboxyl methyltransferase</fullName>
    </alternativeName>
    <alternativeName>
        <fullName evidence="7">Protein L-isoaspartyl methyltransferase</fullName>
    </alternativeName>
    <alternativeName>
        <fullName evidence="7">Protein-beta-aspartate methyltransferase</fullName>
        <shortName evidence="7">PIMT</shortName>
    </alternativeName>
</protein>
<dbReference type="HAMAP" id="MF_00090">
    <property type="entry name" value="PIMT"/>
    <property type="match status" value="1"/>
</dbReference>
<dbReference type="FunFam" id="3.40.50.150:FF:000010">
    <property type="entry name" value="Protein-L-isoaspartate O-methyltransferase"/>
    <property type="match status" value="1"/>
</dbReference>
<dbReference type="GO" id="GO:0030091">
    <property type="term" value="P:protein repair"/>
    <property type="evidence" value="ECO:0007669"/>
    <property type="project" value="UniProtKB-UniRule"/>
</dbReference>
<feature type="active site" evidence="7">
    <location>
        <position position="74"/>
    </location>
</feature>
<dbReference type="EC" id="2.1.1.77" evidence="7"/>
<proteinExistence type="inferred from homology"/>
<sequence length="229" mass="25140">MRPRFSDEDIAGIGITSQRVRDRMVAALAEAGIIDPRVLEVLSRAPRHLFVEPAFADRAYRADSLPIGHGQTLSQPWMVARMSELTLREAPRRVLEIGTGSGYQTLVLAQLFDCVHSIERIEALSARAAARLQGLGVDNVRLRHDDGRLGWPAAAPFDAILVTACATEIHPAWIEQLRPGGAVIAPLQGADGLDAGRQWLVRARKTARGVQLRRLEPVRFVPLIEGVIE</sequence>
<comment type="similarity">
    <text evidence="2 7">Belongs to the methyltransferase superfamily. L-isoaspartyl/D-aspartyl protein methyltransferase family.</text>
</comment>
<dbReference type="GO" id="GO:0005737">
    <property type="term" value="C:cytoplasm"/>
    <property type="evidence" value="ECO:0007669"/>
    <property type="project" value="UniProtKB-SubCell"/>
</dbReference>
<dbReference type="CDD" id="cd02440">
    <property type="entry name" value="AdoMet_MTases"/>
    <property type="match status" value="1"/>
</dbReference>
<name>A0A172YIR5_9GAMM</name>
<evidence type="ECO:0000313" key="9">
    <source>
        <dbReference type="Proteomes" id="UP000077875"/>
    </source>
</evidence>
<dbReference type="PROSITE" id="PS01279">
    <property type="entry name" value="PCMT"/>
    <property type="match status" value="1"/>
</dbReference>
<dbReference type="Gene3D" id="3.40.50.150">
    <property type="entry name" value="Vaccinia Virus protein VP39"/>
    <property type="match status" value="1"/>
</dbReference>
<dbReference type="InterPro" id="IPR000682">
    <property type="entry name" value="PCMT"/>
</dbReference>
<dbReference type="RefSeq" id="WP_064123809.1">
    <property type="nucleotide sequence ID" value="NZ_CP015243.1"/>
</dbReference>
<dbReference type="STRING" id="376489.A5892_17000"/>
<keyword evidence="6 7" id="KW-0949">S-adenosyl-L-methionine</keyword>
<keyword evidence="4 7" id="KW-0489">Methyltransferase</keyword>
<dbReference type="Pfam" id="PF01135">
    <property type="entry name" value="PCMT"/>
    <property type="match status" value="1"/>
</dbReference>
<accession>A0A172YIR5</accession>
<keyword evidence="5 7" id="KW-0808">Transferase</keyword>
<dbReference type="InterPro" id="IPR029063">
    <property type="entry name" value="SAM-dependent_MTases_sf"/>
</dbReference>
<dbReference type="NCBIfam" id="TIGR00080">
    <property type="entry name" value="pimt"/>
    <property type="match status" value="1"/>
</dbReference>
<dbReference type="Proteomes" id="UP000077875">
    <property type="component" value="Chromosome"/>
</dbReference>
<comment type="subcellular location">
    <subcellularLocation>
        <location evidence="1 7">Cytoplasm</location>
    </subcellularLocation>
</comment>
<evidence type="ECO:0000256" key="2">
    <source>
        <dbReference type="ARBA" id="ARBA00005369"/>
    </source>
</evidence>
<dbReference type="NCBIfam" id="NF001453">
    <property type="entry name" value="PRK00312.1"/>
    <property type="match status" value="1"/>
</dbReference>
<dbReference type="EMBL" id="CP015243">
    <property type="protein sequence ID" value="ANF58955.1"/>
    <property type="molecule type" value="Genomic_DNA"/>
</dbReference>
<dbReference type="GO" id="GO:0032259">
    <property type="term" value="P:methylation"/>
    <property type="evidence" value="ECO:0007669"/>
    <property type="project" value="UniProtKB-KW"/>
</dbReference>
<evidence type="ECO:0000256" key="1">
    <source>
        <dbReference type="ARBA" id="ARBA00004496"/>
    </source>
</evidence>
<evidence type="ECO:0000256" key="5">
    <source>
        <dbReference type="ARBA" id="ARBA00022679"/>
    </source>
</evidence>
<dbReference type="PANTHER" id="PTHR11579:SF0">
    <property type="entry name" value="PROTEIN-L-ISOASPARTATE(D-ASPARTATE) O-METHYLTRANSFERASE"/>
    <property type="match status" value="1"/>
</dbReference>
<evidence type="ECO:0000256" key="7">
    <source>
        <dbReference type="HAMAP-Rule" id="MF_00090"/>
    </source>
</evidence>
<keyword evidence="3 7" id="KW-0963">Cytoplasm</keyword>